<feature type="domain" description="Helicase ATP-binding" evidence="8">
    <location>
        <begin position="64"/>
        <end position="272"/>
    </location>
</feature>
<evidence type="ECO:0000313" key="11">
    <source>
        <dbReference type="Proteomes" id="UP001221757"/>
    </source>
</evidence>
<evidence type="ECO:0000256" key="5">
    <source>
        <dbReference type="ARBA" id="ARBA00023235"/>
    </source>
</evidence>
<dbReference type="AlphaFoldDB" id="A0AAD7C9I1"/>
<gene>
    <name evidence="10" type="ORF">B0H17DRAFT_1216302</name>
</gene>
<dbReference type="Pfam" id="PF00270">
    <property type="entry name" value="DEAD"/>
    <property type="match status" value="1"/>
</dbReference>
<dbReference type="InterPro" id="IPR001650">
    <property type="entry name" value="Helicase_C-like"/>
</dbReference>
<reference evidence="10" key="1">
    <citation type="submission" date="2023-03" db="EMBL/GenBank/DDBJ databases">
        <title>Massive genome expansion in bonnet fungi (Mycena s.s.) driven by repeated elements and novel gene families across ecological guilds.</title>
        <authorList>
            <consortium name="Lawrence Berkeley National Laboratory"/>
            <person name="Harder C.B."/>
            <person name="Miyauchi S."/>
            <person name="Viragh M."/>
            <person name="Kuo A."/>
            <person name="Thoen E."/>
            <person name="Andreopoulos B."/>
            <person name="Lu D."/>
            <person name="Skrede I."/>
            <person name="Drula E."/>
            <person name="Henrissat B."/>
            <person name="Morin E."/>
            <person name="Kohler A."/>
            <person name="Barry K."/>
            <person name="LaButti K."/>
            <person name="Morin E."/>
            <person name="Salamov A."/>
            <person name="Lipzen A."/>
            <person name="Mereny Z."/>
            <person name="Hegedus B."/>
            <person name="Baldrian P."/>
            <person name="Stursova M."/>
            <person name="Weitz H."/>
            <person name="Taylor A."/>
            <person name="Grigoriev I.V."/>
            <person name="Nagy L.G."/>
            <person name="Martin F."/>
            <person name="Kauserud H."/>
        </authorList>
    </citation>
    <scope>NUCLEOTIDE SEQUENCE</scope>
    <source>
        <strain evidence="10">CBHHK067</strain>
    </source>
</reference>
<proteinExistence type="inferred from homology"/>
<dbReference type="InterPro" id="IPR014001">
    <property type="entry name" value="Helicase_ATP-bd"/>
</dbReference>
<dbReference type="GO" id="GO:0005694">
    <property type="term" value="C:chromosome"/>
    <property type="evidence" value="ECO:0007669"/>
    <property type="project" value="TreeGrafter"/>
</dbReference>
<sequence length="368" mass="41167">MDHLYSDIPLPMSISSLDAFKALPRPFMSALTPPERLRVLEAFMYLDFASKGTKLPRDLQLRAYLAVKAGNDLLVRSGTGSGKTLAMILPVVSLPKGKVVITVSPLRLIQDNHVVEFTKYGIPSIAINSYTSDDPALWKSIKNHSVYRHYSASPEQCGPFQGHIPRFAKLLHDPKWVKHVAMLQIDEAQKRLSETSESVFVCTSRLRQPAPHFRPTVKLELTTNRPNLVRAVIPMIGSINNFTNLHFLIPTSCPPNFVLPKSMVFLDNKRKAAQLARYLNAQLPPALALRKPFRHYHSPMSKHYLEDTVDQFKGPAGDVRCLIATESASNGFDVPDISLIVLFGVPKTEFEDDQRGGRVDATDENVLF</sequence>
<keyword evidence="5" id="KW-0413">Isomerase</keyword>
<dbReference type="GO" id="GO:0003677">
    <property type="term" value="F:DNA binding"/>
    <property type="evidence" value="ECO:0007669"/>
    <property type="project" value="UniProtKB-KW"/>
</dbReference>
<dbReference type="InterPro" id="IPR027417">
    <property type="entry name" value="P-loop_NTPase"/>
</dbReference>
<dbReference type="SUPFAM" id="SSF52540">
    <property type="entry name" value="P-loop containing nucleoside triphosphate hydrolases"/>
    <property type="match status" value="2"/>
</dbReference>
<dbReference type="GO" id="GO:0009378">
    <property type="term" value="F:four-way junction helicase activity"/>
    <property type="evidence" value="ECO:0007669"/>
    <property type="project" value="TreeGrafter"/>
</dbReference>
<dbReference type="Proteomes" id="UP001221757">
    <property type="component" value="Unassembled WGS sequence"/>
</dbReference>
<name>A0AAD7C9I1_MYCRO</name>
<dbReference type="GO" id="GO:0005737">
    <property type="term" value="C:cytoplasm"/>
    <property type="evidence" value="ECO:0007669"/>
    <property type="project" value="TreeGrafter"/>
</dbReference>
<protein>
    <recommendedName>
        <fullName evidence="7">DNA 3'-5' helicase</fullName>
        <ecNumber evidence="7">5.6.2.4</ecNumber>
    </recommendedName>
</protein>
<dbReference type="EMBL" id="JARKIE010000412">
    <property type="protein sequence ID" value="KAJ7642890.1"/>
    <property type="molecule type" value="Genomic_DNA"/>
</dbReference>
<evidence type="ECO:0000259" key="9">
    <source>
        <dbReference type="PROSITE" id="PS51194"/>
    </source>
</evidence>
<dbReference type="EC" id="5.6.2.4" evidence="7"/>
<evidence type="ECO:0000256" key="1">
    <source>
        <dbReference type="ARBA" id="ARBA00005446"/>
    </source>
</evidence>
<evidence type="ECO:0000256" key="7">
    <source>
        <dbReference type="ARBA" id="ARBA00034808"/>
    </source>
</evidence>
<accession>A0AAD7C9I1</accession>
<keyword evidence="2" id="KW-0547">Nucleotide-binding</keyword>
<evidence type="ECO:0000259" key="8">
    <source>
        <dbReference type="PROSITE" id="PS51192"/>
    </source>
</evidence>
<comment type="caution">
    <text evidence="10">The sequence shown here is derived from an EMBL/GenBank/DDBJ whole genome shotgun (WGS) entry which is preliminary data.</text>
</comment>
<evidence type="ECO:0000256" key="6">
    <source>
        <dbReference type="ARBA" id="ARBA00034617"/>
    </source>
</evidence>
<keyword evidence="4" id="KW-0238">DNA-binding</keyword>
<dbReference type="Pfam" id="PF00271">
    <property type="entry name" value="Helicase_C"/>
    <property type="match status" value="1"/>
</dbReference>
<keyword evidence="11" id="KW-1185">Reference proteome</keyword>
<organism evidence="10 11">
    <name type="scientific">Mycena rosella</name>
    <name type="common">Pink bonnet</name>
    <name type="synonym">Agaricus rosellus</name>
    <dbReference type="NCBI Taxonomy" id="1033263"/>
    <lineage>
        <taxon>Eukaryota</taxon>
        <taxon>Fungi</taxon>
        <taxon>Dikarya</taxon>
        <taxon>Basidiomycota</taxon>
        <taxon>Agaricomycotina</taxon>
        <taxon>Agaricomycetes</taxon>
        <taxon>Agaricomycetidae</taxon>
        <taxon>Agaricales</taxon>
        <taxon>Marasmiineae</taxon>
        <taxon>Mycenaceae</taxon>
        <taxon>Mycena</taxon>
    </lineage>
</organism>
<dbReference type="PROSITE" id="PS51192">
    <property type="entry name" value="HELICASE_ATP_BIND_1"/>
    <property type="match status" value="1"/>
</dbReference>
<feature type="domain" description="Helicase C-terminal" evidence="9">
    <location>
        <begin position="252"/>
        <end position="368"/>
    </location>
</feature>
<dbReference type="SMART" id="SM00487">
    <property type="entry name" value="DEXDc"/>
    <property type="match status" value="1"/>
</dbReference>
<dbReference type="GO" id="GO:0000724">
    <property type="term" value="P:double-strand break repair via homologous recombination"/>
    <property type="evidence" value="ECO:0007669"/>
    <property type="project" value="TreeGrafter"/>
</dbReference>
<evidence type="ECO:0000256" key="2">
    <source>
        <dbReference type="ARBA" id="ARBA00022741"/>
    </source>
</evidence>
<evidence type="ECO:0000313" key="10">
    <source>
        <dbReference type="EMBL" id="KAJ7642890.1"/>
    </source>
</evidence>
<evidence type="ECO:0000256" key="4">
    <source>
        <dbReference type="ARBA" id="ARBA00023125"/>
    </source>
</evidence>
<dbReference type="SMART" id="SM00490">
    <property type="entry name" value="HELICc"/>
    <property type="match status" value="1"/>
</dbReference>
<dbReference type="Gene3D" id="3.40.50.300">
    <property type="entry name" value="P-loop containing nucleotide triphosphate hydrolases"/>
    <property type="match status" value="2"/>
</dbReference>
<evidence type="ECO:0000256" key="3">
    <source>
        <dbReference type="ARBA" id="ARBA00022840"/>
    </source>
</evidence>
<keyword evidence="10" id="KW-0378">Hydrolase</keyword>
<dbReference type="PROSITE" id="PS51194">
    <property type="entry name" value="HELICASE_CTER"/>
    <property type="match status" value="1"/>
</dbReference>
<dbReference type="PANTHER" id="PTHR13710:SF105">
    <property type="entry name" value="ATP-DEPENDENT DNA HELICASE Q1"/>
    <property type="match status" value="1"/>
</dbReference>
<keyword evidence="3" id="KW-0067">ATP-binding</keyword>
<dbReference type="GO" id="GO:0016787">
    <property type="term" value="F:hydrolase activity"/>
    <property type="evidence" value="ECO:0007669"/>
    <property type="project" value="UniProtKB-KW"/>
</dbReference>
<comment type="similarity">
    <text evidence="1">Belongs to the helicase family. RecQ subfamily.</text>
</comment>
<dbReference type="GO" id="GO:0005524">
    <property type="term" value="F:ATP binding"/>
    <property type="evidence" value="ECO:0007669"/>
    <property type="project" value="UniProtKB-KW"/>
</dbReference>
<comment type="catalytic activity">
    <reaction evidence="6">
        <text>Couples ATP hydrolysis with the unwinding of duplex DNA by translocating in the 3'-5' direction.</text>
        <dbReference type="EC" id="5.6.2.4"/>
    </reaction>
</comment>
<dbReference type="InterPro" id="IPR011545">
    <property type="entry name" value="DEAD/DEAH_box_helicase_dom"/>
</dbReference>
<dbReference type="PANTHER" id="PTHR13710">
    <property type="entry name" value="DNA HELICASE RECQ FAMILY MEMBER"/>
    <property type="match status" value="1"/>
</dbReference>
<dbReference type="GO" id="GO:0043138">
    <property type="term" value="F:3'-5' DNA helicase activity"/>
    <property type="evidence" value="ECO:0007669"/>
    <property type="project" value="UniProtKB-EC"/>
</dbReference>